<dbReference type="EMBL" id="JANBPU010000904">
    <property type="protein sequence ID" value="KAJ1908724.1"/>
    <property type="molecule type" value="Genomic_DNA"/>
</dbReference>
<feature type="non-terminal residue" evidence="1">
    <location>
        <position position="330"/>
    </location>
</feature>
<reference evidence="1" key="1">
    <citation type="submission" date="2022-07" db="EMBL/GenBank/DDBJ databases">
        <title>Phylogenomic reconstructions and comparative analyses of Kickxellomycotina fungi.</title>
        <authorList>
            <person name="Reynolds N.K."/>
            <person name="Stajich J.E."/>
            <person name="Barry K."/>
            <person name="Grigoriev I.V."/>
            <person name="Crous P."/>
            <person name="Smith M.E."/>
        </authorList>
    </citation>
    <scope>NUCLEOTIDE SEQUENCE</scope>
    <source>
        <strain evidence="1">NBRC 100468</strain>
    </source>
</reference>
<gene>
    <name evidence="1" type="ORF">H4219_006475</name>
</gene>
<evidence type="ECO:0000313" key="1">
    <source>
        <dbReference type="EMBL" id="KAJ1908724.1"/>
    </source>
</evidence>
<dbReference type="AlphaFoldDB" id="A0A9W8DM56"/>
<proteinExistence type="predicted"/>
<comment type="caution">
    <text evidence="1">The sequence shown here is derived from an EMBL/GenBank/DDBJ whole genome shotgun (WGS) entry which is preliminary data.</text>
</comment>
<organism evidence="1 2">
    <name type="scientific">Mycoemilia scoparia</name>
    <dbReference type="NCBI Taxonomy" id="417184"/>
    <lineage>
        <taxon>Eukaryota</taxon>
        <taxon>Fungi</taxon>
        <taxon>Fungi incertae sedis</taxon>
        <taxon>Zoopagomycota</taxon>
        <taxon>Kickxellomycotina</taxon>
        <taxon>Kickxellomycetes</taxon>
        <taxon>Kickxellales</taxon>
        <taxon>Kickxellaceae</taxon>
        <taxon>Mycoemilia</taxon>
    </lineage>
</organism>
<evidence type="ECO:0000313" key="2">
    <source>
        <dbReference type="Proteomes" id="UP001150538"/>
    </source>
</evidence>
<protein>
    <recommendedName>
        <fullName evidence="3">Endonuclease/exonuclease/phosphatase domain-containing protein</fullName>
    </recommendedName>
</protein>
<name>A0A9W8DM56_9FUNG</name>
<evidence type="ECO:0008006" key="3">
    <source>
        <dbReference type="Google" id="ProtNLM"/>
    </source>
</evidence>
<feature type="non-terminal residue" evidence="1">
    <location>
        <position position="1"/>
    </location>
</feature>
<dbReference type="Proteomes" id="UP001150538">
    <property type="component" value="Unassembled WGS sequence"/>
</dbReference>
<sequence>LVDTGHYCNTSTPTIPAQRTHLYTFSKEILAPPQQHSGISPNYAPKWLSRLDYILAPFNLACNAHTNYTTLAHQGISDHKSIHCTISLTLDACRQFTRQGYRAPPKAFTDRRHRKQIQAILSKHLLLMKDCSNTGPFLPFLDALRAILTYLKKHDHAADLARKKEFNRLFKDRLKLQDQLNHYLDTTQNNQDYPSQLSFTIHGKASDPNTNPLTQLYLLDRNISGLLTTAGKQTRQAAATKWLTYGDKPNPWTTAKIQAATKPRFSKKITALWTVNQGSNTRVTSQDELSEVAASFYEQLYAPTSPPPSAIEHLLHIFNNRPVVLSENLD</sequence>
<keyword evidence="2" id="KW-1185">Reference proteome</keyword>
<accession>A0A9W8DM56</accession>